<dbReference type="InterPro" id="IPR006439">
    <property type="entry name" value="HAD-SF_hydro_IA"/>
</dbReference>
<keyword evidence="1" id="KW-0378">Hydrolase</keyword>
<dbReference type="InterPro" id="IPR023198">
    <property type="entry name" value="PGP-like_dom2"/>
</dbReference>
<protein>
    <submittedName>
        <fullName evidence="1">HAD family hydrolase</fullName>
    </submittedName>
</protein>
<dbReference type="EMBL" id="JANCLV010000011">
    <property type="protein sequence ID" value="MCP9001122.1"/>
    <property type="molecule type" value="Genomic_DNA"/>
</dbReference>
<evidence type="ECO:0000313" key="1">
    <source>
        <dbReference type="EMBL" id="MCP9001122.1"/>
    </source>
</evidence>
<dbReference type="Gene3D" id="1.10.150.240">
    <property type="entry name" value="Putative phosphatase, domain 2"/>
    <property type="match status" value="1"/>
</dbReference>
<name>A0ABT1LRN1_9MICC</name>
<organism evidence="1 2">
    <name type="scientific">Pseudarthrobacter humi</name>
    <dbReference type="NCBI Taxonomy" id="2952523"/>
    <lineage>
        <taxon>Bacteria</taxon>
        <taxon>Bacillati</taxon>
        <taxon>Actinomycetota</taxon>
        <taxon>Actinomycetes</taxon>
        <taxon>Micrococcales</taxon>
        <taxon>Micrococcaceae</taxon>
        <taxon>Pseudarthrobacter</taxon>
    </lineage>
</organism>
<dbReference type="InterPro" id="IPR041492">
    <property type="entry name" value="HAD_2"/>
</dbReference>
<dbReference type="SFLD" id="SFLDS00003">
    <property type="entry name" value="Haloacid_Dehalogenase"/>
    <property type="match status" value="1"/>
</dbReference>
<dbReference type="Proteomes" id="UP001524318">
    <property type="component" value="Unassembled WGS sequence"/>
</dbReference>
<reference evidence="1 2" key="1">
    <citation type="submission" date="2022-06" db="EMBL/GenBank/DDBJ databases">
        <title>Pseudarthrobacter sp. strain RMG13 Genome sequencing and assembly.</title>
        <authorList>
            <person name="Kim I."/>
        </authorList>
    </citation>
    <scope>NUCLEOTIDE SEQUENCE [LARGE SCALE GENOMIC DNA]</scope>
    <source>
        <strain evidence="1 2">RMG13</strain>
    </source>
</reference>
<dbReference type="NCBIfam" id="TIGR01509">
    <property type="entry name" value="HAD-SF-IA-v3"/>
    <property type="match status" value="1"/>
</dbReference>
<dbReference type="RefSeq" id="WP_254751588.1">
    <property type="nucleotide sequence ID" value="NZ_JANCLV010000011.1"/>
</dbReference>
<sequence length="245" mass="25325">MITQSHALVRGRRFGVLFDVDGTLVDSAYIHTLAWWQAFRQHRYDVPMAAIHRCVGMGGDRLVDTLLPAGRDRGADAEILASHAAVFAQSWPSLRPFDGAKELLAQCHAGGLAVALASSARMQDLAATRKALGADSFIHAATSADDAKASKPAPDILVAALEAVGVAAAGAVYVGDAVWDMQAAAALGIPAIGVTCGGTSAAELREAGAAEVYNGPRDLLDNLQASAIGRLLTLESNPAARTGST</sequence>
<gene>
    <name evidence="1" type="ORF">NFC73_15520</name>
</gene>
<dbReference type="Gene3D" id="3.40.50.1000">
    <property type="entry name" value="HAD superfamily/HAD-like"/>
    <property type="match status" value="1"/>
</dbReference>
<dbReference type="PANTHER" id="PTHR43434">
    <property type="entry name" value="PHOSPHOGLYCOLATE PHOSPHATASE"/>
    <property type="match status" value="1"/>
</dbReference>
<dbReference type="SFLD" id="SFLDG01135">
    <property type="entry name" value="C1.5.6:_HAD__Beta-PGM__Phospha"/>
    <property type="match status" value="1"/>
</dbReference>
<proteinExistence type="predicted"/>
<dbReference type="GO" id="GO:0016787">
    <property type="term" value="F:hydrolase activity"/>
    <property type="evidence" value="ECO:0007669"/>
    <property type="project" value="UniProtKB-KW"/>
</dbReference>
<dbReference type="PANTHER" id="PTHR43434:SF16">
    <property type="entry name" value="BLL8046 PROTEIN"/>
    <property type="match status" value="1"/>
</dbReference>
<accession>A0ABT1LRN1</accession>
<dbReference type="SFLD" id="SFLDG01129">
    <property type="entry name" value="C1.5:_HAD__Beta-PGM__Phosphata"/>
    <property type="match status" value="1"/>
</dbReference>
<dbReference type="InterPro" id="IPR023214">
    <property type="entry name" value="HAD_sf"/>
</dbReference>
<dbReference type="InterPro" id="IPR036412">
    <property type="entry name" value="HAD-like_sf"/>
</dbReference>
<dbReference type="Pfam" id="PF13419">
    <property type="entry name" value="HAD_2"/>
    <property type="match status" value="1"/>
</dbReference>
<evidence type="ECO:0000313" key="2">
    <source>
        <dbReference type="Proteomes" id="UP001524318"/>
    </source>
</evidence>
<keyword evidence="2" id="KW-1185">Reference proteome</keyword>
<dbReference type="InterPro" id="IPR050155">
    <property type="entry name" value="HAD-like_hydrolase_sf"/>
</dbReference>
<comment type="caution">
    <text evidence="1">The sequence shown here is derived from an EMBL/GenBank/DDBJ whole genome shotgun (WGS) entry which is preliminary data.</text>
</comment>
<dbReference type="SUPFAM" id="SSF56784">
    <property type="entry name" value="HAD-like"/>
    <property type="match status" value="1"/>
</dbReference>